<protein>
    <submittedName>
        <fullName evidence="2">DUF4062 domain-containing protein</fullName>
    </submittedName>
</protein>
<dbReference type="Proteomes" id="UP001172083">
    <property type="component" value="Unassembled WGS sequence"/>
</dbReference>
<dbReference type="InterPro" id="IPR025139">
    <property type="entry name" value="DUF4062"/>
</dbReference>
<evidence type="ECO:0000313" key="2">
    <source>
        <dbReference type="EMBL" id="MDN5215874.1"/>
    </source>
</evidence>
<accession>A0ABT8LDM0</accession>
<evidence type="ECO:0000313" key="3">
    <source>
        <dbReference type="Proteomes" id="UP001172083"/>
    </source>
</evidence>
<dbReference type="Pfam" id="PF13271">
    <property type="entry name" value="DUF4062"/>
    <property type="match status" value="1"/>
</dbReference>
<dbReference type="EMBL" id="JAUJEB010000007">
    <property type="protein sequence ID" value="MDN5215874.1"/>
    <property type="molecule type" value="Genomic_DNA"/>
</dbReference>
<organism evidence="2 3">
    <name type="scientific">Agaribacillus aureus</name>
    <dbReference type="NCBI Taxonomy" id="3051825"/>
    <lineage>
        <taxon>Bacteria</taxon>
        <taxon>Pseudomonadati</taxon>
        <taxon>Bacteroidota</taxon>
        <taxon>Cytophagia</taxon>
        <taxon>Cytophagales</taxon>
        <taxon>Splendidivirgaceae</taxon>
        <taxon>Agaribacillus</taxon>
    </lineage>
</organism>
<keyword evidence="3" id="KW-1185">Reference proteome</keyword>
<proteinExistence type="predicted"/>
<dbReference type="RefSeq" id="WP_346761211.1">
    <property type="nucleotide sequence ID" value="NZ_JAUJEB010000007.1"/>
</dbReference>
<evidence type="ECO:0000259" key="1">
    <source>
        <dbReference type="Pfam" id="PF13271"/>
    </source>
</evidence>
<gene>
    <name evidence="2" type="ORF">QQ020_27605</name>
</gene>
<feature type="domain" description="DUF4062" evidence="1">
    <location>
        <begin position="5"/>
        <end position="90"/>
    </location>
</feature>
<reference evidence="2" key="1">
    <citation type="submission" date="2023-06" db="EMBL/GenBank/DDBJ databases">
        <title>Genomic of Agaribacillus aureum.</title>
        <authorList>
            <person name="Wang G."/>
        </authorList>
    </citation>
    <scope>NUCLEOTIDE SEQUENCE</scope>
    <source>
        <strain evidence="2">BMA12</strain>
    </source>
</reference>
<name>A0ABT8LDM0_9BACT</name>
<sequence length="327" mass="37825">MAAPRVFVSSTYYDLKYIRENLKYFIKTIGYEPVLSEEGDIFYNPKQHTHESCLTEVPACQIFVLIIGGRYGGKFIEGEKSITNMEYQIAIESKVPVFALVESSVLAEHKVYNDNIRNNKKIKPEDISYPSVDNIKIFEFIDEVRKHAVNNATVGFNDFTDIETYLKKQWAGMMYSFLTEQIEEESVSDTLSEINKVNHKIEILTTQILKSVGKDINFMTVRLYEEMTSNESYRAITYFKTESNDNKRVKVVPTDFLRAKSFTELANNFNIELKVEADDYIISGTGGMNPDYFEEVENAFRQLRSTFESIMKEYGMNTKSYLAEIEK</sequence>
<comment type="caution">
    <text evidence="2">The sequence shown here is derived from an EMBL/GenBank/DDBJ whole genome shotgun (WGS) entry which is preliminary data.</text>
</comment>